<dbReference type="Proteomes" id="UP001189429">
    <property type="component" value="Unassembled WGS sequence"/>
</dbReference>
<feature type="compositionally biased region" description="Low complexity" evidence="1">
    <location>
        <begin position="56"/>
        <end position="67"/>
    </location>
</feature>
<evidence type="ECO:0000313" key="3">
    <source>
        <dbReference type="Proteomes" id="UP001189429"/>
    </source>
</evidence>
<keyword evidence="3" id="KW-1185">Reference proteome</keyword>
<organism evidence="2 3">
    <name type="scientific">Prorocentrum cordatum</name>
    <dbReference type="NCBI Taxonomy" id="2364126"/>
    <lineage>
        <taxon>Eukaryota</taxon>
        <taxon>Sar</taxon>
        <taxon>Alveolata</taxon>
        <taxon>Dinophyceae</taxon>
        <taxon>Prorocentrales</taxon>
        <taxon>Prorocentraceae</taxon>
        <taxon>Prorocentrum</taxon>
    </lineage>
</organism>
<accession>A0ABN9S6V6</accession>
<evidence type="ECO:0000313" key="2">
    <source>
        <dbReference type="EMBL" id="CAK0826785.1"/>
    </source>
</evidence>
<name>A0ABN9S6V6_9DINO</name>
<feature type="compositionally biased region" description="Basic and acidic residues" evidence="1">
    <location>
        <begin position="1"/>
        <end position="15"/>
    </location>
</feature>
<sequence>MALPRAERCSARPGDRGTAPTRRGDSQQPPFAAPRAARRPLPGPPEARAAERRAPAARAPPEGRPGALQKPPAEAATVPHDGGSTRDGGSEVGEDSDAAPPSTGEALPGPLLLASLCRPQFGSSSSALSDGSIGHPTFCRSACVVVQAGTRCPRGPACTWCPDPSCKTRRRLDKRTRSLFREMDDLIKISVVWPVLKSKVDELGFGSVATRALEKWRVDVMSMPEFAGRPLDVRLLKPHCVKGLRRLRLTDLCACPILPEGVVERTERLLRELRALERIRTHMTASPMSFATLQNNVPNSL</sequence>
<protein>
    <submittedName>
        <fullName evidence="2">Uncharacterized protein</fullName>
    </submittedName>
</protein>
<dbReference type="EMBL" id="CAUYUJ010009443">
    <property type="protein sequence ID" value="CAK0826785.1"/>
    <property type="molecule type" value="Genomic_DNA"/>
</dbReference>
<feature type="region of interest" description="Disordered" evidence="1">
    <location>
        <begin position="1"/>
        <end position="107"/>
    </location>
</feature>
<evidence type="ECO:0000256" key="1">
    <source>
        <dbReference type="SAM" id="MobiDB-lite"/>
    </source>
</evidence>
<reference evidence="2" key="1">
    <citation type="submission" date="2023-10" db="EMBL/GenBank/DDBJ databases">
        <authorList>
            <person name="Chen Y."/>
            <person name="Shah S."/>
            <person name="Dougan E. K."/>
            <person name="Thang M."/>
            <person name="Chan C."/>
        </authorList>
    </citation>
    <scope>NUCLEOTIDE SEQUENCE [LARGE SCALE GENOMIC DNA]</scope>
</reference>
<gene>
    <name evidence="2" type="ORF">PCOR1329_LOCUS26496</name>
</gene>
<comment type="caution">
    <text evidence="2">The sequence shown here is derived from an EMBL/GenBank/DDBJ whole genome shotgun (WGS) entry which is preliminary data.</text>
</comment>
<proteinExistence type="predicted"/>